<feature type="region of interest" description="Disordered" evidence="1">
    <location>
        <begin position="13"/>
        <end position="133"/>
    </location>
</feature>
<evidence type="ECO:0000313" key="2">
    <source>
        <dbReference type="EMBL" id="TGO73272.1"/>
    </source>
</evidence>
<reference evidence="2 3" key="1">
    <citation type="submission" date="2017-12" db="EMBL/GenBank/DDBJ databases">
        <title>Comparative genomics of Botrytis spp.</title>
        <authorList>
            <person name="Valero-Jimenez C.A."/>
            <person name="Tapia P."/>
            <person name="Veloso J."/>
            <person name="Silva-Moreno E."/>
            <person name="Staats M."/>
            <person name="Valdes J.H."/>
            <person name="Van Kan J.A.L."/>
        </authorList>
    </citation>
    <scope>NUCLEOTIDE SEQUENCE [LARGE SCALE GENOMIC DNA]</scope>
    <source>
        <strain evidence="2 3">Be9601</strain>
    </source>
</reference>
<accession>A0A4Z1JPV9</accession>
<proteinExistence type="predicted"/>
<comment type="caution">
    <text evidence="2">The sequence shown here is derived from an EMBL/GenBank/DDBJ whole genome shotgun (WGS) entry which is preliminary data.</text>
</comment>
<organism evidence="2 3">
    <name type="scientific">Botrytis elliptica</name>
    <dbReference type="NCBI Taxonomy" id="278938"/>
    <lineage>
        <taxon>Eukaryota</taxon>
        <taxon>Fungi</taxon>
        <taxon>Dikarya</taxon>
        <taxon>Ascomycota</taxon>
        <taxon>Pezizomycotina</taxon>
        <taxon>Leotiomycetes</taxon>
        <taxon>Helotiales</taxon>
        <taxon>Sclerotiniaceae</taxon>
        <taxon>Botrytis</taxon>
    </lineage>
</organism>
<sequence length="133" mass="14591">MCCCFGSRGEHVEPVKKIPQHEFDEKKKAYESNGHRSSLPRRRHSNKYVERDSSRDSSNSPRNGSRGSQNGYGSSSGSGSSRDLRGYNSNVDSHRYSNGGYGQEGYIQGGHSQGVRSPPSLGTSVLRGSTSRY</sequence>
<dbReference type="OrthoDB" id="3562847at2759"/>
<dbReference type="Proteomes" id="UP000297229">
    <property type="component" value="Unassembled WGS sequence"/>
</dbReference>
<evidence type="ECO:0000256" key="1">
    <source>
        <dbReference type="SAM" id="MobiDB-lite"/>
    </source>
</evidence>
<name>A0A4Z1JPV9_9HELO</name>
<feature type="compositionally biased region" description="Basic and acidic residues" evidence="1">
    <location>
        <begin position="13"/>
        <end position="34"/>
    </location>
</feature>
<dbReference type="EMBL" id="PQXM01000373">
    <property type="protein sequence ID" value="TGO73272.1"/>
    <property type="molecule type" value="Genomic_DNA"/>
</dbReference>
<keyword evidence="3" id="KW-1185">Reference proteome</keyword>
<feature type="compositionally biased region" description="Low complexity" evidence="1">
    <location>
        <begin position="56"/>
        <end position="81"/>
    </location>
</feature>
<gene>
    <name evidence="2" type="ORF">BELL_0375g00020</name>
</gene>
<dbReference type="AlphaFoldDB" id="A0A4Z1JPV9"/>
<feature type="compositionally biased region" description="Polar residues" evidence="1">
    <location>
        <begin position="120"/>
        <end position="133"/>
    </location>
</feature>
<protein>
    <submittedName>
        <fullName evidence="2">Uncharacterized protein</fullName>
    </submittedName>
</protein>
<feature type="compositionally biased region" description="Gly residues" evidence="1">
    <location>
        <begin position="99"/>
        <end position="112"/>
    </location>
</feature>
<evidence type="ECO:0000313" key="3">
    <source>
        <dbReference type="Proteomes" id="UP000297229"/>
    </source>
</evidence>